<protein>
    <submittedName>
        <fullName evidence="2">Glycosyltransferase</fullName>
    </submittedName>
</protein>
<dbReference type="GO" id="GO:0016757">
    <property type="term" value="F:glycosyltransferase activity"/>
    <property type="evidence" value="ECO:0007669"/>
    <property type="project" value="InterPro"/>
</dbReference>
<name>A0A0G0VMN4_UNCKA</name>
<dbReference type="PANTHER" id="PTHR12526">
    <property type="entry name" value="GLYCOSYLTRANSFERASE"/>
    <property type="match status" value="1"/>
</dbReference>
<dbReference type="InterPro" id="IPR001296">
    <property type="entry name" value="Glyco_trans_1"/>
</dbReference>
<accession>A0A0G0VMN4</accession>
<keyword evidence="2" id="KW-0808">Transferase</keyword>
<dbReference type="Gene3D" id="3.40.50.2000">
    <property type="entry name" value="Glycogen Phosphorylase B"/>
    <property type="match status" value="2"/>
</dbReference>
<feature type="non-terminal residue" evidence="2">
    <location>
        <position position="1"/>
    </location>
</feature>
<reference evidence="2 3" key="1">
    <citation type="journal article" date="2015" name="Nature">
        <title>rRNA introns, odd ribosomes, and small enigmatic genomes across a large radiation of phyla.</title>
        <authorList>
            <person name="Brown C.T."/>
            <person name="Hug L.A."/>
            <person name="Thomas B.C."/>
            <person name="Sharon I."/>
            <person name="Castelle C.J."/>
            <person name="Singh A."/>
            <person name="Wilkins M.J."/>
            <person name="Williams K.H."/>
            <person name="Banfield J.F."/>
        </authorList>
    </citation>
    <scope>NUCLEOTIDE SEQUENCE [LARGE SCALE GENOMIC DNA]</scope>
</reference>
<dbReference type="Proteomes" id="UP000033947">
    <property type="component" value="Unassembled WGS sequence"/>
</dbReference>
<dbReference type="Pfam" id="PF00534">
    <property type="entry name" value="Glycos_transf_1"/>
    <property type="match status" value="1"/>
</dbReference>
<dbReference type="EMBL" id="LCBB01000016">
    <property type="protein sequence ID" value="KKS02240.1"/>
    <property type="molecule type" value="Genomic_DNA"/>
</dbReference>
<dbReference type="AlphaFoldDB" id="A0A0G0VMN4"/>
<evidence type="ECO:0000313" key="3">
    <source>
        <dbReference type="Proteomes" id="UP000033947"/>
    </source>
</evidence>
<evidence type="ECO:0000313" key="2">
    <source>
        <dbReference type="EMBL" id="KKS02240.1"/>
    </source>
</evidence>
<gene>
    <name evidence="2" type="ORF">UU55_C0016G0001</name>
</gene>
<feature type="domain" description="Glycosyl transferase family 1" evidence="1">
    <location>
        <begin position="4"/>
        <end position="77"/>
    </location>
</feature>
<dbReference type="SUPFAM" id="SSF53756">
    <property type="entry name" value="UDP-Glycosyltransferase/glycogen phosphorylase"/>
    <property type="match status" value="1"/>
</dbReference>
<evidence type="ECO:0000259" key="1">
    <source>
        <dbReference type="Pfam" id="PF00534"/>
    </source>
</evidence>
<organism evidence="2 3">
    <name type="scientific">candidate division WWE3 bacterium GW2011_GWC2_41_23</name>
    <dbReference type="NCBI Taxonomy" id="1619123"/>
    <lineage>
        <taxon>Bacteria</taxon>
        <taxon>Katanobacteria</taxon>
    </lineage>
</organism>
<dbReference type="CDD" id="cd03801">
    <property type="entry name" value="GT4_PimA-like"/>
    <property type="match status" value="1"/>
</dbReference>
<comment type="caution">
    <text evidence="2">The sequence shown here is derived from an EMBL/GenBank/DDBJ whole genome shotgun (WGS) entry which is preliminary data.</text>
</comment>
<sequence length="108" mass="11671">TIGILKASDIVINPSYTEGLPTSVIEAALCGKPIIATTVGGTIEILDKNTGILIPAKNSSAITEKIEYLAENKDLRVLIGGKVKNKIERKFSWKKATEKYVELLTKNG</sequence>
<proteinExistence type="predicted"/>